<dbReference type="GO" id="GO:0003824">
    <property type="term" value="F:catalytic activity"/>
    <property type="evidence" value="ECO:0007669"/>
    <property type="project" value="InterPro"/>
</dbReference>
<dbReference type="InterPro" id="IPR036551">
    <property type="entry name" value="Flavin_trans-like"/>
</dbReference>
<dbReference type="OrthoDB" id="1706434at2"/>
<sequence length="247" mass="28487">MNRYNQTQKIMEHLILKNNKNFSKEENRHLMIVFTGTTTEQQEIVKQLENLRSKGYSFDFIFSIHGEKLLNIDELSRRLQPRKVYRESNLSIEHSFMEGIEGVLVPLLTQNTAIKLSLGIQDQLIPKLLWEVLWMGKPIWMNLKGLLEYKGVTSSNLYMTEKLKLVLLELEKMGVKPLDAFKDIGKSIPHHLDIKNKETIIEQRVITERDVLTFDLSSVDMIVASDAIITPLAKDTAKARGIRIIKA</sequence>
<organism evidence="1 2">
    <name type="scientific">Anaerovirgula multivorans</name>
    <dbReference type="NCBI Taxonomy" id="312168"/>
    <lineage>
        <taxon>Bacteria</taxon>
        <taxon>Bacillati</taxon>
        <taxon>Bacillota</taxon>
        <taxon>Clostridia</taxon>
        <taxon>Peptostreptococcales</taxon>
        <taxon>Natronincolaceae</taxon>
        <taxon>Anaerovirgula</taxon>
    </lineage>
</organism>
<dbReference type="RefSeq" id="WP_089283594.1">
    <property type="nucleotide sequence ID" value="NZ_FZOJ01000014.1"/>
</dbReference>
<dbReference type="Gene3D" id="3.40.50.1950">
    <property type="entry name" value="Flavin prenyltransferase-like"/>
    <property type="match status" value="1"/>
</dbReference>
<keyword evidence="2" id="KW-1185">Reference proteome</keyword>
<evidence type="ECO:0000313" key="1">
    <source>
        <dbReference type="EMBL" id="SNS60428.1"/>
    </source>
</evidence>
<accession>A0A239FV51</accession>
<evidence type="ECO:0008006" key="3">
    <source>
        <dbReference type="Google" id="ProtNLM"/>
    </source>
</evidence>
<dbReference type="EMBL" id="FZOJ01000014">
    <property type="protein sequence ID" value="SNS60428.1"/>
    <property type="molecule type" value="Genomic_DNA"/>
</dbReference>
<proteinExistence type="predicted"/>
<protein>
    <recommendedName>
        <fullName evidence="3">Flavoprotein</fullName>
    </recommendedName>
</protein>
<reference evidence="1 2" key="1">
    <citation type="submission" date="2017-06" db="EMBL/GenBank/DDBJ databases">
        <authorList>
            <person name="Kim H.J."/>
            <person name="Triplett B.A."/>
        </authorList>
    </citation>
    <scope>NUCLEOTIDE SEQUENCE [LARGE SCALE GENOMIC DNA]</scope>
    <source>
        <strain evidence="1 2">SCA</strain>
    </source>
</reference>
<evidence type="ECO:0000313" key="2">
    <source>
        <dbReference type="Proteomes" id="UP000198304"/>
    </source>
</evidence>
<name>A0A239FV51_9FIRM</name>
<gene>
    <name evidence="1" type="ORF">SAMN05446037_101444</name>
</gene>
<dbReference type="AlphaFoldDB" id="A0A239FV51"/>
<dbReference type="Proteomes" id="UP000198304">
    <property type="component" value="Unassembled WGS sequence"/>
</dbReference>